<dbReference type="Proteomes" id="UP000622707">
    <property type="component" value="Unassembled WGS sequence"/>
</dbReference>
<proteinExistence type="predicted"/>
<organism evidence="1 2">
    <name type="scientific">Ramlibacter alkalitolerans</name>
    <dbReference type="NCBI Taxonomy" id="2039631"/>
    <lineage>
        <taxon>Bacteria</taxon>
        <taxon>Pseudomonadati</taxon>
        <taxon>Pseudomonadota</taxon>
        <taxon>Betaproteobacteria</taxon>
        <taxon>Burkholderiales</taxon>
        <taxon>Comamonadaceae</taxon>
        <taxon>Ramlibacter</taxon>
    </lineage>
</organism>
<evidence type="ECO:0000313" key="2">
    <source>
        <dbReference type="Proteomes" id="UP000622707"/>
    </source>
</evidence>
<dbReference type="EMBL" id="JAEQND010000013">
    <property type="protein sequence ID" value="MBL0427750.1"/>
    <property type="molecule type" value="Genomic_DNA"/>
</dbReference>
<protein>
    <submittedName>
        <fullName evidence="1">Uncharacterized protein</fullName>
    </submittedName>
</protein>
<reference evidence="1 2" key="1">
    <citation type="journal article" date="2017" name="Int. J. Syst. Evol. Microbiol.">
        <title>Ramlibacter alkalitolerans sp. nov., alkali-tolerant bacterium isolated from soil of ginseng.</title>
        <authorList>
            <person name="Lee D.H."/>
            <person name="Cha C.J."/>
        </authorList>
    </citation>
    <scope>NUCLEOTIDE SEQUENCE [LARGE SCALE GENOMIC DNA]</scope>
    <source>
        <strain evidence="1 2">KACC 19305</strain>
    </source>
</reference>
<keyword evidence="2" id="KW-1185">Reference proteome</keyword>
<accession>A0ABS1JTX7</accession>
<gene>
    <name evidence="1" type="ORF">JI746_21770</name>
</gene>
<evidence type="ECO:0000313" key="1">
    <source>
        <dbReference type="EMBL" id="MBL0427750.1"/>
    </source>
</evidence>
<comment type="caution">
    <text evidence="1">The sequence shown here is derived from an EMBL/GenBank/DDBJ whole genome shotgun (WGS) entry which is preliminary data.</text>
</comment>
<sequence>MTPAFIVVHQGAAYSNGKRADLYFRANPYLAQVGVVEADDRNEGKFQFRALSVHAGHGTRTLGRGGFSAETAPVEMAAVFDAMWNEALEQRFGRANDKSGRSDR</sequence>
<name>A0ABS1JTX7_9BURK</name>
<dbReference type="RefSeq" id="WP_201692383.1">
    <property type="nucleotide sequence ID" value="NZ_JAEQND010000013.1"/>
</dbReference>